<evidence type="ECO:0000313" key="9">
    <source>
        <dbReference type="EMBL" id="GAA4758126.1"/>
    </source>
</evidence>
<organism evidence="9 10">
    <name type="scientific">Gordonia alkaliphila</name>
    <dbReference type="NCBI Taxonomy" id="1053547"/>
    <lineage>
        <taxon>Bacteria</taxon>
        <taxon>Bacillati</taxon>
        <taxon>Actinomycetota</taxon>
        <taxon>Actinomycetes</taxon>
        <taxon>Mycobacteriales</taxon>
        <taxon>Gordoniaceae</taxon>
        <taxon>Gordonia</taxon>
    </lineage>
</organism>
<keyword evidence="4" id="KW-1003">Cell membrane</keyword>
<accession>A0ABP8ZJZ2</accession>
<feature type="transmembrane region" description="Helical" evidence="8">
    <location>
        <begin position="313"/>
        <end position="333"/>
    </location>
</feature>
<gene>
    <name evidence="9" type="ORF">GCM10023217_33100</name>
</gene>
<evidence type="ECO:0000256" key="2">
    <source>
        <dbReference type="ARBA" id="ARBA00009773"/>
    </source>
</evidence>
<dbReference type="PANTHER" id="PTHR21716">
    <property type="entry name" value="TRANSMEMBRANE PROTEIN"/>
    <property type="match status" value="1"/>
</dbReference>
<keyword evidence="5 8" id="KW-0812">Transmembrane</keyword>
<dbReference type="EMBL" id="BAABIE010000021">
    <property type="protein sequence ID" value="GAA4758126.1"/>
    <property type="molecule type" value="Genomic_DNA"/>
</dbReference>
<feature type="transmembrane region" description="Helical" evidence="8">
    <location>
        <begin position="286"/>
        <end position="307"/>
    </location>
</feature>
<evidence type="ECO:0000256" key="6">
    <source>
        <dbReference type="ARBA" id="ARBA00022989"/>
    </source>
</evidence>
<keyword evidence="10" id="KW-1185">Reference proteome</keyword>
<comment type="caution">
    <text evidence="9">The sequence shown here is derived from an EMBL/GenBank/DDBJ whole genome shotgun (WGS) entry which is preliminary data.</text>
</comment>
<dbReference type="InterPro" id="IPR002549">
    <property type="entry name" value="AI-2E-like"/>
</dbReference>
<protein>
    <recommendedName>
        <fullName evidence="11">AI-2E family transporter</fullName>
    </recommendedName>
</protein>
<evidence type="ECO:0000256" key="4">
    <source>
        <dbReference type="ARBA" id="ARBA00022475"/>
    </source>
</evidence>
<sequence>MSECAAGCDTRQSRVCVTIARVSNENDDLRGTSGVDDADAAAIDRAEEQARSEPDDLASVTERVMTDPRTGKPYPSRSRVFLTGLRSSAMVSLQAILVLAFLAVVMWILGKLWVIVLPVVLAIIIATVLWPPVRWLRKRRVPPALAALSVVLLAFLVVGGVIGAIAPSVIDQTPILVDHAIDGVKKVQDWVQGPPLNVDDQQMSGFVDTIIEKLQKSATTIASGVFSGVGAATSVLITGFTSLVLVFFFLKDGPKFIPWLNRTVGMPTGSHIGEVLMRMWNTLGGFIRTQAIVSAVDAVLIGIGLVVLDVPLAGVLVLITFMGGFVPIVGAFVAGALAVLIALVVNGLTTALIVLAIILLVQQLEGNVLSPWLQSKAMELHAVIVLLAVMLGGTLFGIIGAFLAVPTASCLAVLLRYVLEQIGMAAGERIVAEDAEAEAAASQKRKLMSRFRAGSQGGPSAS</sequence>
<dbReference type="Pfam" id="PF01594">
    <property type="entry name" value="AI-2E_transport"/>
    <property type="match status" value="1"/>
</dbReference>
<comment type="subcellular location">
    <subcellularLocation>
        <location evidence="1">Cell membrane</location>
        <topology evidence="1">Multi-pass membrane protein</topology>
    </subcellularLocation>
</comment>
<feature type="transmembrane region" description="Helical" evidence="8">
    <location>
        <begin position="382"/>
        <end position="415"/>
    </location>
</feature>
<evidence type="ECO:0000256" key="1">
    <source>
        <dbReference type="ARBA" id="ARBA00004651"/>
    </source>
</evidence>
<dbReference type="Proteomes" id="UP001500822">
    <property type="component" value="Unassembled WGS sequence"/>
</dbReference>
<evidence type="ECO:0000256" key="8">
    <source>
        <dbReference type="SAM" id="Phobius"/>
    </source>
</evidence>
<feature type="transmembrane region" description="Helical" evidence="8">
    <location>
        <begin position="115"/>
        <end position="133"/>
    </location>
</feature>
<evidence type="ECO:0008006" key="11">
    <source>
        <dbReference type="Google" id="ProtNLM"/>
    </source>
</evidence>
<keyword evidence="6 8" id="KW-1133">Transmembrane helix</keyword>
<dbReference type="PANTHER" id="PTHR21716:SF53">
    <property type="entry name" value="PERMEASE PERM-RELATED"/>
    <property type="match status" value="1"/>
</dbReference>
<keyword evidence="3" id="KW-0813">Transport</keyword>
<feature type="transmembrane region" description="Helical" evidence="8">
    <location>
        <begin position="89"/>
        <end position="109"/>
    </location>
</feature>
<proteinExistence type="inferred from homology"/>
<evidence type="ECO:0000256" key="3">
    <source>
        <dbReference type="ARBA" id="ARBA00022448"/>
    </source>
</evidence>
<feature type="transmembrane region" description="Helical" evidence="8">
    <location>
        <begin position="340"/>
        <end position="362"/>
    </location>
</feature>
<comment type="similarity">
    <text evidence="2">Belongs to the autoinducer-2 exporter (AI-2E) (TC 2.A.86) family.</text>
</comment>
<feature type="transmembrane region" description="Helical" evidence="8">
    <location>
        <begin position="225"/>
        <end position="250"/>
    </location>
</feature>
<feature type="transmembrane region" description="Helical" evidence="8">
    <location>
        <begin position="145"/>
        <end position="166"/>
    </location>
</feature>
<evidence type="ECO:0000313" key="10">
    <source>
        <dbReference type="Proteomes" id="UP001500822"/>
    </source>
</evidence>
<keyword evidence="7 8" id="KW-0472">Membrane</keyword>
<reference evidence="10" key="1">
    <citation type="journal article" date="2019" name="Int. J. Syst. Evol. Microbiol.">
        <title>The Global Catalogue of Microorganisms (GCM) 10K type strain sequencing project: providing services to taxonomists for standard genome sequencing and annotation.</title>
        <authorList>
            <consortium name="The Broad Institute Genomics Platform"/>
            <consortium name="The Broad Institute Genome Sequencing Center for Infectious Disease"/>
            <person name="Wu L."/>
            <person name="Ma J."/>
        </authorList>
    </citation>
    <scope>NUCLEOTIDE SEQUENCE [LARGE SCALE GENOMIC DNA]</scope>
    <source>
        <strain evidence="10">JCM 18077</strain>
    </source>
</reference>
<evidence type="ECO:0000256" key="7">
    <source>
        <dbReference type="ARBA" id="ARBA00023136"/>
    </source>
</evidence>
<name>A0ABP8ZJZ2_9ACTN</name>
<evidence type="ECO:0000256" key="5">
    <source>
        <dbReference type="ARBA" id="ARBA00022692"/>
    </source>
</evidence>